<gene>
    <name evidence="3" type="ORF">Pan189_12680</name>
</gene>
<sequence>MDAGAVNGRREEVVPSELWKNWVEPFDLFISYARKDNSGEVERLVDEIVAEIERDHESFSPGVTLRVFFDKTSIVTAQLWREKLRDGLRQSKLMVAILSPNYFASEHCRWEWEEYLRVEQARTYPGEALTPIFTIPARDLDARGALLPPDRPWLEQVRERLRQLPPEEGTPKARKPSLPRYGRTLTANASL</sequence>
<dbReference type="KEGG" id="svp:Pan189_12680"/>
<dbReference type="SUPFAM" id="SSF52200">
    <property type="entry name" value="Toll/Interleukin receptor TIR domain"/>
    <property type="match status" value="1"/>
</dbReference>
<dbReference type="EMBL" id="CP036268">
    <property type="protein sequence ID" value="QDT36904.1"/>
    <property type="molecule type" value="Genomic_DNA"/>
</dbReference>
<protein>
    <submittedName>
        <fullName evidence="3">TIR domain protein</fullName>
    </submittedName>
</protein>
<dbReference type="AlphaFoldDB" id="A0A517QZ65"/>
<proteinExistence type="predicted"/>
<dbReference type="Pfam" id="PF13676">
    <property type="entry name" value="TIR_2"/>
    <property type="match status" value="1"/>
</dbReference>
<reference evidence="3 4" key="1">
    <citation type="submission" date="2019-02" db="EMBL/GenBank/DDBJ databases">
        <title>Deep-cultivation of Planctomycetes and their phenomic and genomic characterization uncovers novel biology.</title>
        <authorList>
            <person name="Wiegand S."/>
            <person name="Jogler M."/>
            <person name="Boedeker C."/>
            <person name="Pinto D."/>
            <person name="Vollmers J."/>
            <person name="Rivas-Marin E."/>
            <person name="Kohn T."/>
            <person name="Peeters S.H."/>
            <person name="Heuer A."/>
            <person name="Rast P."/>
            <person name="Oberbeckmann S."/>
            <person name="Bunk B."/>
            <person name="Jeske O."/>
            <person name="Meyerdierks A."/>
            <person name="Storesund J.E."/>
            <person name="Kallscheuer N."/>
            <person name="Luecker S."/>
            <person name="Lage O.M."/>
            <person name="Pohl T."/>
            <person name="Merkel B.J."/>
            <person name="Hornburger P."/>
            <person name="Mueller R.-W."/>
            <person name="Bruemmer F."/>
            <person name="Labrenz M."/>
            <person name="Spormann A.M."/>
            <person name="Op den Camp H."/>
            <person name="Overmann J."/>
            <person name="Amann R."/>
            <person name="Jetten M.S.M."/>
            <person name="Mascher T."/>
            <person name="Medema M.H."/>
            <person name="Devos D.P."/>
            <person name="Kaster A.-K."/>
            <person name="Ovreas L."/>
            <person name="Rohde M."/>
            <person name="Galperin M.Y."/>
            <person name="Jogler C."/>
        </authorList>
    </citation>
    <scope>NUCLEOTIDE SEQUENCE [LARGE SCALE GENOMIC DNA]</scope>
    <source>
        <strain evidence="3 4">Pan189</strain>
    </source>
</reference>
<evidence type="ECO:0000259" key="2">
    <source>
        <dbReference type="PROSITE" id="PS50104"/>
    </source>
</evidence>
<feature type="region of interest" description="Disordered" evidence="1">
    <location>
        <begin position="161"/>
        <end position="191"/>
    </location>
</feature>
<dbReference type="InterPro" id="IPR035897">
    <property type="entry name" value="Toll_tir_struct_dom_sf"/>
</dbReference>
<organism evidence="3 4">
    <name type="scientific">Stratiformator vulcanicus</name>
    <dbReference type="NCBI Taxonomy" id="2527980"/>
    <lineage>
        <taxon>Bacteria</taxon>
        <taxon>Pseudomonadati</taxon>
        <taxon>Planctomycetota</taxon>
        <taxon>Planctomycetia</taxon>
        <taxon>Planctomycetales</taxon>
        <taxon>Planctomycetaceae</taxon>
        <taxon>Stratiformator</taxon>
    </lineage>
</organism>
<accession>A0A517QZ65</accession>
<name>A0A517QZ65_9PLAN</name>
<dbReference type="GO" id="GO:0007165">
    <property type="term" value="P:signal transduction"/>
    <property type="evidence" value="ECO:0007669"/>
    <property type="project" value="InterPro"/>
</dbReference>
<dbReference type="Gene3D" id="3.40.50.10140">
    <property type="entry name" value="Toll/interleukin-1 receptor homology (TIR) domain"/>
    <property type="match status" value="1"/>
</dbReference>
<dbReference type="PROSITE" id="PS50104">
    <property type="entry name" value="TIR"/>
    <property type="match status" value="1"/>
</dbReference>
<evidence type="ECO:0000313" key="3">
    <source>
        <dbReference type="EMBL" id="QDT36904.1"/>
    </source>
</evidence>
<keyword evidence="4" id="KW-1185">Reference proteome</keyword>
<feature type="domain" description="TIR" evidence="2">
    <location>
        <begin position="24"/>
        <end position="165"/>
    </location>
</feature>
<dbReference type="InterPro" id="IPR000157">
    <property type="entry name" value="TIR_dom"/>
</dbReference>
<evidence type="ECO:0000256" key="1">
    <source>
        <dbReference type="SAM" id="MobiDB-lite"/>
    </source>
</evidence>
<evidence type="ECO:0000313" key="4">
    <source>
        <dbReference type="Proteomes" id="UP000317318"/>
    </source>
</evidence>
<dbReference type="SMART" id="SM00255">
    <property type="entry name" value="TIR"/>
    <property type="match status" value="1"/>
</dbReference>
<dbReference type="Proteomes" id="UP000317318">
    <property type="component" value="Chromosome"/>
</dbReference>